<evidence type="ECO:0000256" key="3">
    <source>
        <dbReference type="ARBA" id="ARBA00020975"/>
    </source>
</evidence>
<dbReference type="Pfam" id="PF20663">
    <property type="entry name" value="COG4_N"/>
    <property type="match status" value="1"/>
</dbReference>
<evidence type="ECO:0000259" key="10">
    <source>
        <dbReference type="SMART" id="SM00762"/>
    </source>
</evidence>
<evidence type="ECO:0000313" key="12">
    <source>
        <dbReference type="Proteomes" id="UP001219567"/>
    </source>
</evidence>
<keyword evidence="4" id="KW-0813">Transport</keyword>
<sequence>MPLANANDVRKALQAAQDGEEARRNRVEALVERVARSVDVADQVAKQEVRPKVQIIDHKAEHLQAQLQSTSTTASHLHSKMQLVHEERQRIKLAIHWCRSVVELKFACASLAESLERHDWEAGAAHCASAFSCDSSIVQSKFAQSAVPTTVLPEPPTQTLRELRAKLLEQLRKNFEFYTMQESNEAQATRFLSLFSEAGAYDEGLDAYKMLAVSLVHAQGDGIRNKLITTPPLSPYYSALWGTLFDQLAVFVHEHQPVVDRLLSSDSRAGFVQVVLPGLDGEWTRLGNQILDAWDEKRQKTRLVQEAEASPFSIVQKIRATPHTVGRIFGNDESSNRERSLPFPLTRPSTPRATPPPKEIRPELGVVDVVLNELALFSSQWALFTDFLMNSLGTTPSEVDSAAKINASYTLDARINELLTCTFVPLQSWALRESLEKAHSIDTADLDARPMSSSLPDDLFFMLRSILTRALSTSSISVAERILQQTVTLLETDFIEIVVLRLDSCRRSLNVPRLVEGPRRLAAAREVKATMIVYLNVLDQSSTYTERIYTDLHSPAFLSQYFKDIPKDQHATTFEASDLALAQDVVSRLNSLIPKYSSAIQFEIGELYTTLIQSHMHAMVSDLLQDLTYDLNEAAFQQTEQENRIASRLQKRWDMVMPSYRERLSESNYALLFMRCLDALLIPYEESALEMHFSELGALRFDKDVRQLLGLLSQHCSFGIRDKFMRLQQIAFVLNQEEEDEEVYETGTSLGISWQLTPSEVKHIRGLCIR</sequence>
<evidence type="ECO:0000256" key="5">
    <source>
        <dbReference type="ARBA" id="ARBA00022927"/>
    </source>
</evidence>
<gene>
    <name evidence="11" type="primary">COG4</name>
    <name evidence="11" type="ORF">MYAM1_000468</name>
</gene>
<evidence type="ECO:0000256" key="4">
    <source>
        <dbReference type="ARBA" id="ARBA00022448"/>
    </source>
</evidence>
<reference evidence="11 12" key="1">
    <citation type="submission" date="2023-03" db="EMBL/GenBank/DDBJ databases">
        <title>Mating type loci evolution in Malassezia.</title>
        <authorList>
            <person name="Coelho M.A."/>
        </authorList>
    </citation>
    <scope>NUCLEOTIDE SEQUENCE [LARGE SCALE GENOMIC DNA]</scope>
    <source>
        <strain evidence="11 12">CBS 9725</strain>
    </source>
</reference>
<dbReference type="GO" id="GO:0000139">
    <property type="term" value="C:Golgi membrane"/>
    <property type="evidence" value="ECO:0007669"/>
    <property type="project" value="UniProtKB-SubCell"/>
</dbReference>
<keyword evidence="7" id="KW-0472">Membrane</keyword>
<dbReference type="PANTHER" id="PTHR24016:SF0">
    <property type="entry name" value="CONSERVED OLIGOMERIC GOLGI COMPLEX SUBUNIT 4"/>
    <property type="match status" value="1"/>
</dbReference>
<organism evidence="11 12">
    <name type="scientific">Malassezia yamatoensis</name>
    <dbReference type="NCBI Taxonomy" id="253288"/>
    <lineage>
        <taxon>Eukaryota</taxon>
        <taxon>Fungi</taxon>
        <taxon>Dikarya</taxon>
        <taxon>Basidiomycota</taxon>
        <taxon>Ustilaginomycotina</taxon>
        <taxon>Malasseziomycetes</taxon>
        <taxon>Malasseziales</taxon>
        <taxon>Malasseziaceae</taxon>
        <taxon>Malassezia</taxon>
    </lineage>
</organism>
<dbReference type="Gene3D" id="1.20.58.1970">
    <property type="match status" value="1"/>
</dbReference>
<protein>
    <recommendedName>
        <fullName evidence="3">Conserved oligomeric Golgi complex subunit 4</fullName>
    </recommendedName>
    <alternativeName>
        <fullName evidence="8">Component of oligomeric Golgi complex 4</fullName>
    </alternativeName>
</protein>
<dbReference type="Pfam" id="PF08318">
    <property type="entry name" value="COG4_m"/>
    <property type="match status" value="1"/>
</dbReference>
<keyword evidence="6" id="KW-0333">Golgi apparatus</keyword>
<name>A0AAJ5YWL3_9BASI</name>
<evidence type="ECO:0000256" key="9">
    <source>
        <dbReference type="SAM" id="MobiDB-lite"/>
    </source>
</evidence>
<dbReference type="InterPro" id="IPR048682">
    <property type="entry name" value="COG4"/>
</dbReference>
<comment type="subcellular location">
    <subcellularLocation>
        <location evidence="1">Golgi apparatus membrane</location>
        <topology evidence="1">Peripheral membrane protein</topology>
    </subcellularLocation>
</comment>
<dbReference type="Pfam" id="PF20662">
    <property type="entry name" value="COG4_C"/>
    <property type="match status" value="1"/>
</dbReference>
<comment type="similarity">
    <text evidence="2">Belongs to the COG4 family.</text>
</comment>
<dbReference type="InterPro" id="IPR048684">
    <property type="entry name" value="COG4_C"/>
</dbReference>
<evidence type="ECO:0000256" key="8">
    <source>
        <dbReference type="ARBA" id="ARBA00031340"/>
    </source>
</evidence>
<dbReference type="PANTHER" id="PTHR24016">
    <property type="entry name" value="CONSERVED OLIGOMERIC GOLGI COMPLEX SUBUNIT 4"/>
    <property type="match status" value="1"/>
</dbReference>
<keyword evidence="5" id="KW-0653">Protein transport</keyword>
<evidence type="ECO:0000256" key="6">
    <source>
        <dbReference type="ARBA" id="ARBA00023034"/>
    </source>
</evidence>
<feature type="region of interest" description="Disordered" evidence="9">
    <location>
        <begin position="326"/>
        <end position="359"/>
    </location>
</feature>
<evidence type="ECO:0000313" key="11">
    <source>
        <dbReference type="EMBL" id="WFC97749.1"/>
    </source>
</evidence>
<dbReference type="EMBL" id="CP119943">
    <property type="protein sequence ID" value="WFC97749.1"/>
    <property type="molecule type" value="Genomic_DNA"/>
</dbReference>
<evidence type="ECO:0000256" key="7">
    <source>
        <dbReference type="ARBA" id="ARBA00023136"/>
    </source>
</evidence>
<dbReference type="SMART" id="SM00762">
    <property type="entry name" value="Cog4"/>
    <property type="match status" value="1"/>
</dbReference>
<dbReference type="Proteomes" id="UP001219567">
    <property type="component" value="Chromosome 1"/>
</dbReference>
<evidence type="ECO:0000256" key="1">
    <source>
        <dbReference type="ARBA" id="ARBA00004395"/>
    </source>
</evidence>
<proteinExistence type="inferred from homology"/>
<dbReference type="InterPro" id="IPR048680">
    <property type="entry name" value="COG4_N"/>
</dbReference>
<evidence type="ECO:0000256" key="2">
    <source>
        <dbReference type="ARBA" id="ARBA00009215"/>
    </source>
</evidence>
<dbReference type="AlphaFoldDB" id="A0AAJ5YWL3"/>
<keyword evidence="12" id="KW-1185">Reference proteome</keyword>
<dbReference type="GO" id="GO:0015031">
    <property type="term" value="P:protein transport"/>
    <property type="evidence" value="ECO:0007669"/>
    <property type="project" value="UniProtKB-KW"/>
</dbReference>
<accession>A0AAJ5YWL3</accession>
<feature type="domain" description="COG4 transport protein middle alpha-helical bundle" evidence="10">
    <location>
        <begin position="160"/>
        <end position="503"/>
    </location>
</feature>
<dbReference type="InterPro" id="IPR013167">
    <property type="entry name" value="COG4_M"/>
</dbReference>